<dbReference type="InterPro" id="IPR013785">
    <property type="entry name" value="Aldolase_TIM"/>
</dbReference>
<comment type="caution">
    <text evidence="15">The sequence shown here is derived from an EMBL/GenBank/DDBJ whole genome shotgun (WGS) entry which is preliminary data.</text>
</comment>
<dbReference type="PANTHER" id="PTHR11082:SF25">
    <property type="entry name" value="DUS-LIKE FMN-BINDING DOMAIN-CONTAINING PROTEIN"/>
    <property type="match status" value="1"/>
</dbReference>
<dbReference type="Pfam" id="PF01207">
    <property type="entry name" value="Dus"/>
    <property type="match status" value="1"/>
</dbReference>
<dbReference type="Gene3D" id="3.20.20.70">
    <property type="entry name" value="Aldolase class I"/>
    <property type="match status" value="1"/>
</dbReference>
<dbReference type="InterPro" id="IPR035587">
    <property type="entry name" value="DUS-like_FMN-bd"/>
</dbReference>
<dbReference type="GO" id="GO:0017150">
    <property type="term" value="F:tRNA dihydrouridine synthase activity"/>
    <property type="evidence" value="ECO:0007669"/>
    <property type="project" value="InterPro"/>
</dbReference>
<keyword evidence="5 11" id="KW-0819">tRNA processing</keyword>
<feature type="binding site" evidence="13">
    <location>
        <position position="143"/>
    </location>
    <ligand>
        <name>FMN</name>
        <dbReference type="ChEBI" id="CHEBI:58210"/>
    </ligand>
</feature>
<dbReference type="InterPro" id="IPR001269">
    <property type="entry name" value="DUS_fam"/>
</dbReference>
<evidence type="ECO:0000256" key="3">
    <source>
        <dbReference type="ARBA" id="ARBA00022630"/>
    </source>
</evidence>
<evidence type="ECO:0000256" key="6">
    <source>
        <dbReference type="ARBA" id="ARBA00022857"/>
    </source>
</evidence>
<evidence type="ECO:0000259" key="14">
    <source>
        <dbReference type="Pfam" id="PF01207"/>
    </source>
</evidence>
<evidence type="ECO:0000313" key="15">
    <source>
        <dbReference type="EMBL" id="EKE27998.1"/>
    </source>
</evidence>
<evidence type="ECO:0000256" key="10">
    <source>
        <dbReference type="ARBA" id="ARBA00048802"/>
    </source>
</evidence>
<dbReference type="EC" id="1.3.1.-" evidence="11"/>
<dbReference type="GO" id="GO:0000049">
    <property type="term" value="F:tRNA binding"/>
    <property type="evidence" value="ECO:0007669"/>
    <property type="project" value="UniProtKB-KW"/>
</dbReference>
<evidence type="ECO:0000256" key="11">
    <source>
        <dbReference type="PIRNR" id="PIRNR006621"/>
    </source>
</evidence>
<dbReference type="CDD" id="cd02801">
    <property type="entry name" value="DUS_like_FMN"/>
    <property type="match status" value="1"/>
</dbReference>
<evidence type="ECO:0000256" key="12">
    <source>
        <dbReference type="PIRSR" id="PIRSR006621-1"/>
    </source>
</evidence>
<name>K2FYH8_9BACT</name>
<dbReference type="EMBL" id="AMFJ01000385">
    <property type="protein sequence ID" value="EKE27998.1"/>
    <property type="molecule type" value="Genomic_DNA"/>
</dbReference>
<feature type="binding site" evidence="13">
    <location>
        <position position="172"/>
    </location>
    <ligand>
        <name>FMN</name>
        <dbReference type="ChEBI" id="CHEBI:58210"/>
    </ligand>
</feature>
<dbReference type="GO" id="GO:0050660">
    <property type="term" value="F:flavin adenine dinucleotide binding"/>
    <property type="evidence" value="ECO:0007669"/>
    <property type="project" value="InterPro"/>
</dbReference>
<dbReference type="Gene3D" id="1.10.1200.80">
    <property type="entry name" value="Putative flavin oxidoreducatase, domain 2"/>
    <property type="match status" value="1"/>
</dbReference>
<comment type="similarity">
    <text evidence="11">Belongs to the dus family.</text>
</comment>
<evidence type="ECO:0000256" key="9">
    <source>
        <dbReference type="ARBA" id="ARBA00048205"/>
    </source>
</evidence>
<evidence type="ECO:0000256" key="8">
    <source>
        <dbReference type="ARBA" id="ARBA00023002"/>
    </source>
</evidence>
<evidence type="ECO:0000256" key="5">
    <source>
        <dbReference type="ARBA" id="ARBA00022694"/>
    </source>
</evidence>
<dbReference type="PIRSF" id="PIRSF006621">
    <property type="entry name" value="Dus"/>
    <property type="match status" value="1"/>
</dbReference>
<comment type="function">
    <text evidence="1 11">Catalyzes the synthesis of 5,6-dihydrouridine (D), a modified base found in the D-loop of most tRNAs, via the reduction of the C5-C6 double bond in target uridines.</text>
</comment>
<dbReference type="InterPro" id="IPR024036">
    <property type="entry name" value="tRNA-dHydroUridine_Synthase_C"/>
</dbReference>
<gene>
    <name evidence="15" type="ORF">ACD_3C00111G0015</name>
</gene>
<sequence>MSDFWKEQAAYWPIAALAPMDWYTDSAYRQIVKKINPKVVCFSEFYSADWIVHSKFLANSVLPHHESEKPLIIQIFWKDPEMFKKAAIIIESYWVAWIDVNMWCPAKKVVQSWHWSSLMINVDTAFKIIEEMSKAVKIPVSVKTRLGYNDADNLIEFAKWLENAWAKLITVHWRTYKQAFTWEADWNMIYELKKNIWIPVIWNWDVLNYDDWMKKLQNLDWFMIWRKSFGNPWSFLPWSKIPSMNERLEIMEEHSRLLIELKWRKWALESRKNLVQYLFGFPWVKEFRSQLVRVETFEDVQKVLKDIRNNV</sequence>
<keyword evidence="13" id="KW-0547">Nucleotide-binding</keyword>
<reference evidence="15" key="1">
    <citation type="journal article" date="2012" name="Science">
        <title>Fermentation, hydrogen, and sulfur metabolism in multiple uncultivated bacterial phyla.</title>
        <authorList>
            <person name="Wrighton K.C."/>
            <person name="Thomas B.C."/>
            <person name="Sharon I."/>
            <person name="Miller C.S."/>
            <person name="Castelle C.J."/>
            <person name="VerBerkmoes N.C."/>
            <person name="Wilkins M.J."/>
            <person name="Hettich R.L."/>
            <person name="Lipton M.S."/>
            <person name="Williams K.H."/>
            <person name="Long P.E."/>
            <person name="Banfield J.F."/>
        </authorList>
    </citation>
    <scope>NUCLEOTIDE SEQUENCE [LARGE SCALE GENOMIC DNA]</scope>
</reference>
<accession>K2FYH8</accession>
<protein>
    <recommendedName>
        <fullName evidence="11">tRNA-dihydrouridine synthase</fullName>
        <ecNumber evidence="11">1.3.1.-</ecNumber>
    </recommendedName>
</protein>
<keyword evidence="8 11" id="KW-0560">Oxidoreductase</keyword>
<keyword evidence="2" id="KW-0820">tRNA-binding</keyword>
<keyword evidence="3 11" id="KW-0285">Flavoprotein</keyword>
<evidence type="ECO:0000256" key="1">
    <source>
        <dbReference type="ARBA" id="ARBA00002790"/>
    </source>
</evidence>
<dbReference type="PANTHER" id="PTHR11082">
    <property type="entry name" value="TRNA-DIHYDROURIDINE SYNTHASE"/>
    <property type="match status" value="1"/>
</dbReference>
<feature type="domain" description="DUS-like FMN-binding" evidence="14">
    <location>
        <begin position="17"/>
        <end position="308"/>
    </location>
</feature>
<evidence type="ECO:0000256" key="2">
    <source>
        <dbReference type="ARBA" id="ARBA00022555"/>
    </source>
</evidence>
<evidence type="ECO:0000256" key="4">
    <source>
        <dbReference type="ARBA" id="ARBA00022643"/>
    </source>
</evidence>
<feature type="active site" description="Proton donor" evidence="12">
    <location>
        <position position="104"/>
    </location>
</feature>
<keyword evidence="4 11" id="KW-0288">FMN</keyword>
<keyword evidence="6" id="KW-0521">NADP</keyword>
<feature type="binding site" evidence="13">
    <location>
        <position position="74"/>
    </location>
    <ligand>
        <name>FMN</name>
        <dbReference type="ChEBI" id="CHEBI:58210"/>
    </ligand>
</feature>
<dbReference type="AlphaFoldDB" id="K2FYH8"/>
<evidence type="ECO:0000256" key="13">
    <source>
        <dbReference type="PIRSR" id="PIRSR006621-2"/>
    </source>
</evidence>
<dbReference type="SUPFAM" id="SSF51395">
    <property type="entry name" value="FMN-linked oxidoreductases"/>
    <property type="match status" value="1"/>
</dbReference>
<comment type="catalytic activity">
    <reaction evidence="10">
        <text>a 5,6-dihydrouridine in tRNA + NAD(+) = a uridine in tRNA + NADH + H(+)</text>
        <dbReference type="Rhea" id="RHEA:54452"/>
        <dbReference type="Rhea" id="RHEA-COMP:13339"/>
        <dbReference type="Rhea" id="RHEA-COMP:13887"/>
        <dbReference type="ChEBI" id="CHEBI:15378"/>
        <dbReference type="ChEBI" id="CHEBI:57540"/>
        <dbReference type="ChEBI" id="CHEBI:57945"/>
        <dbReference type="ChEBI" id="CHEBI:65315"/>
        <dbReference type="ChEBI" id="CHEBI:74443"/>
    </reaction>
</comment>
<comment type="cofactor">
    <cofactor evidence="11 13">
        <name>FMN</name>
        <dbReference type="ChEBI" id="CHEBI:58210"/>
    </cofactor>
</comment>
<organism evidence="15">
    <name type="scientific">uncultured bacterium</name>
    <name type="common">gcode 4</name>
    <dbReference type="NCBI Taxonomy" id="1234023"/>
    <lineage>
        <taxon>Bacteria</taxon>
        <taxon>environmental samples</taxon>
    </lineage>
</organism>
<comment type="catalytic activity">
    <reaction evidence="9">
        <text>a 5,6-dihydrouridine in tRNA + NADP(+) = a uridine in tRNA + NADPH + H(+)</text>
        <dbReference type="Rhea" id="RHEA:23624"/>
        <dbReference type="Rhea" id="RHEA-COMP:13339"/>
        <dbReference type="Rhea" id="RHEA-COMP:13887"/>
        <dbReference type="ChEBI" id="CHEBI:15378"/>
        <dbReference type="ChEBI" id="CHEBI:57783"/>
        <dbReference type="ChEBI" id="CHEBI:58349"/>
        <dbReference type="ChEBI" id="CHEBI:65315"/>
        <dbReference type="ChEBI" id="CHEBI:74443"/>
    </reaction>
</comment>
<evidence type="ECO:0000256" key="7">
    <source>
        <dbReference type="ARBA" id="ARBA00022884"/>
    </source>
</evidence>
<proteinExistence type="inferred from homology"/>
<keyword evidence="7" id="KW-0694">RNA-binding</keyword>